<proteinExistence type="predicted"/>
<protein>
    <submittedName>
        <fullName evidence="1">Uncharacterized protein</fullName>
    </submittedName>
</protein>
<name>A0A0M7ADR0_9HYPH</name>
<dbReference type="AlphaFoldDB" id="A0A0M7ADR0"/>
<reference evidence="2" key="1">
    <citation type="submission" date="2015-07" db="EMBL/GenBank/DDBJ databases">
        <authorList>
            <person name="Rodrigo-Torres Lidia"/>
            <person name="Arahal R.David."/>
        </authorList>
    </citation>
    <scope>NUCLEOTIDE SEQUENCE [LARGE SCALE GENOMIC DNA]</scope>
    <source>
        <strain evidence="2">CECT 5112</strain>
    </source>
</reference>
<dbReference type="Proteomes" id="UP000053235">
    <property type="component" value="Unassembled WGS sequence"/>
</dbReference>
<organism evidence="1 2">
    <name type="scientific">Roseibium alexandrii</name>
    <dbReference type="NCBI Taxonomy" id="388408"/>
    <lineage>
        <taxon>Bacteria</taxon>
        <taxon>Pseudomonadati</taxon>
        <taxon>Pseudomonadota</taxon>
        <taxon>Alphaproteobacteria</taxon>
        <taxon>Hyphomicrobiales</taxon>
        <taxon>Stappiaceae</taxon>
        <taxon>Roseibium</taxon>
    </lineage>
</organism>
<dbReference type="STRING" id="388408.LAX5112_03467"/>
<evidence type="ECO:0000313" key="2">
    <source>
        <dbReference type="Proteomes" id="UP000053235"/>
    </source>
</evidence>
<evidence type="ECO:0000313" key="1">
    <source>
        <dbReference type="EMBL" id="CTQ73228.1"/>
    </source>
</evidence>
<sequence>MFYFARDCAAFASLVSFCATLAVWGDVILSAG</sequence>
<accession>A0A0M7ADR0</accession>
<keyword evidence="2" id="KW-1185">Reference proteome</keyword>
<dbReference type="EMBL" id="CXWD01000014">
    <property type="protein sequence ID" value="CTQ73228.1"/>
    <property type="molecule type" value="Genomic_DNA"/>
</dbReference>
<gene>
    <name evidence="1" type="ORF">LAX5112_03467</name>
</gene>